<dbReference type="GO" id="GO:0034314">
    <property type="term" value="P:Arp2/3 complex-mediated actin nucleation"/>
    <property type="evidence" value="ECO:0007669"/>
    <property type="project" value="UniProtKB-UniRule"/>
</dbReference>
<dbReference type="GO" id="GO:0005885">
    <property type="term" value="C:Arp2/3 protein complex"/>
    <property type="evidence" value="ECO:0007669"/>
    <property type="project" value="UniProtKB-UniRule"/>
</dbReference>
<comment type="function">
    <text evidence="6">Functions as component of the Arp2/3 complex which is involved in regulation of actin polymerization and together with an activating nucleation-promoting factor (NPF) mediates the formation of branched actin networks.</text>
</comment>
<evidence type="ECO:0000256" key="1">
    <source>
        <dbReference type="ARBA" id="ARBA00004245"/>
    </source>
</evidence>
<dbReference type="Gene3D" id="1.10.1760.10">
    <property type="entry name" value="Actin-related protein 2/3 complex subunit 3"/>
    <property type="match status" value="1"/>
</dbReference>
<dbReference type="GO" id="GO:0003779">
    <property type="term" value="F:actin binding"/>
    <property type="evidence" value="ECO:0007669"/>
    <property type="project" value="UniProtKB-KW"/>
</dbReference>
<keyword evidence="4 6" id="KW-0009">Actin-binding</keyword>
<comment type="similarity">
    <text evidence="2 6">Belongs to the ARPC3 family.</text>
</comment>
<dbReference type="PANTHER" id="PTHR12391">
    <property type="entry name" value="ARP2/3 COMPLEX 21 KD SUBUNIT"/>
    <property type="match status" value="1"/>
</dbReference>
<dbReference type="SUPFAM" id="SSF69060">
    <property type="entry name" value="Arp2/3 complex 21 kDa subunit ARPC3"/>
    <property type="match status" value="1"/>
</dbReference>
<dbReference type="AlphaFoldDB" id="A0A7S1CH91"/>
<evidence type="ECO:0000256" key="4">
    <source>
        <dbReference type="ARBA" id="ARBA00023203"/>
    </source>
</evidence>
<gene>
    <name evidence="7" type="ORF">BSP0115_LOCUS11343</name>
</gene>
<evidence type="ECO:0000313" key="7">
    <source>
        <dbReference type="EMBL" id="CAD8918082.1"/>
    </source>
</evidence>
<organism evidence="7">
    <name type="scientific">Bicosoecida sp. CB-2014</name>
    <dbReference type="NCBI Taxonomy" id="1486930"/>
    <lineage>
        <taxon>Eukaryota</taxon>
        <taxon>Sar</taxon>
        <taxon>Stramenopiles</taxon>
        <taxon>Bigyra</taxon>
        <taxon>Opalozoa</taxon>
        <taxon>Bicosoecida</taxon>
    </lineage>
</organism>
<evidence type="ECO:0000256" key="5">
    <source>
        <dbReference type="ARBA" id="ARBA00023212"/>
    </source>
</evidence>
<evidence type="ECO:0000256" key="2">
    <source>
        <dbReference type="ARBA" id="ARBA00010856"/>
    </source>
</evidence>
<comment type="subcellular location">
    <subcellularLocation>
        <location evidence="1 6">Cytoplasm</location>
        <location evidence="1 6">Cytoskeleton</location>
    </subcellularLocation>
</comment>
<dbReference type="PIRSF" id="PIRSF016315">
    <property type="entry name" value="ARP2/3_P21-Arc"/>
    <property type="match status" value="1"/>
</dbReference>
<accession>A0A7S1CH91</accession>
<reference evidence="7" key="1">
    <citation type="submission" date="2021-01" db="EMBL/GenBank/DDBJ databases">
        <authorList>
            <person name="Corre E."/>
            <person name="Pelletier E."/>
            <person name="Niang G."/>
            <person name="Scheremetjew M."/>
            <person name="Finn R."/>
            <person name="Kale V."/>
            <person name="Holt S."/>
            <person name="Cochrane G."/>
            <person name="Meng A."/>
            <person name="Brown T."/>
            <person name="Cohen L."/>
        </authorList>
    </citation>
    <scope>NUCLEOTIDE SEQUENCE</scope>
    <source>
        <strain evidence="7">Ms1</strain>
    </source>
</reference>
<proteinExistence type="inferred from homology"/>
<dbReference type="Pfam" id="PF04062">
    <property type="entry name" value="P21-Arc"/>
    <property type="match status" value="1"/>
</dbReference>
<dbReference type="InterPro" id="IPR007204">
    <property type="entry name" value="ARPC3"/>
</dbReference>
<protein>
    <recommendedName>
        <fullName evidence="6">Actin-related protein 2/3 complex subunit 3</fullName>
    </recommendedName>
</protein>
<evidence type="ECO:0000256" key="6">
    <source>
        <dbReference type="PIRNR" id="PIRNR016315"/>
    </source>
</evidence>
<sequence>MPVYHSAHNEAPGVREACGCAILPLTTTARGPAPPRAPPAGAAGAAGGDDASMDIVDEAIVYFRANVFFKNFEIKGPADRVLVYLTLFTHYCLTRAAPIKTEAEGRRELARVAIAKPSIPGEPGFPLSGMFSEPANGEEAEMLRSYLKQCRETLVSRLVDRIYHDGAPDKFWLAFSKRKFMNKTLNG</sequence>
<comment type="subunit">
    <text evidence="6">Component of the Arp2/3 complex.</text>
</comment>
<dbReference type="EMBL" id="HBFS01016809">
    <property type="protein sequence ID" value="CAD8918082.1"/>
    <property type="molecule type" value="Transcribed_RNA"/>
</dbReference>
<keyword evidence="5 6" id="KW-0206">Cytoskeleton</keyword>
<evidence type="ECO:0000256" key="3">
    <source>
        <dbReference type="ARBA" id="ARBA00022490"/>
    </source>
</evidence>
<dbReference type="InterPro" id="IPR036753">
    <property type="entry name" value="ARPC3_sf"/>
</dbReference>
<name>A0A7S1CH91_9STRA</name>
<dbReference type="GO" id="GO:0030833">
    <property type="term" value="P:regulation of actin filament polymerization"/>
    <property type="evidence" value="ECO:0007669"/>
    <property type="project" value="InterPro"/>
</dbReference>
<keyword evidence="3 6" id="KW-0963">Cytoplasm</keyword>